<accession>A0A285QZU4</accession>
<dbReference type="Proteomes" id="UP000219494">
    <property type="component" value="Unassembled WGS sequence"/>
</dbReference>
<proteinExistence type="predicted"/>
<feature type="transmembrane region" description="Helical" evidence="1">
    <location>
        <begin position="74"/>
        <end position="94"/>
    </location>
</feature>
<dbReference type="AlphaFoldDB" id="A0A285QZU4"/>
<organism evidence="2 3">
    <name type="scientific">Sphingomonas guangdongensis</name>
    <dbReference type="NCBI Taxonomy" id="1141890"/>
    <lineage>
        <taxon>Bacteria</taxon>
        <taxon>Pseudomonadati</taxon>
        <taxon>Pseudomonadota</taxon>
        <taxon>Alphaproteobacteria</taxon>
        <taxon>Sphingomonadales</taxon>
        <taxon>Sphingomonadaceae</taxon>
        <taxon>Sphingomonas</taxon>
    </lineage>
</organism>
<name>A0A285QZU4_9SPHN</name>
<gene>
    <name evidence="2" type="ORF">SAMN06297144_2503</name>
</gene>
<keyword evidence="3" id="KW-1185">Reference proteome</keyword>
<evidence type="ECO:0000313" key="3">
    <source>
        <dbReference type="Proteomes" id="UP000219494"/>
    </source>
</evidence>
<evidence type="ECO:0000313" key="2">
    <source>
        <dbReference type="EMBL" id="SOB87371.1"/>
    </source>
</evidence>
<feature type="transmembrane region" description="Helical" evidence="1">
    <location>
        <begin position="36"/>
        <end position="53"/>
    </location>
</feature>
<keyword evidence="1" id="KW-0472">Membrane</keyword>
<reference evidence="2 3" key="1">
    <citation type="submission" date="2017-07" db="EMBL/GenBank/DDBJ databases">
        <authorList>
            <person name="Sun Z.S."/>
            <person name="Albrecht U."/>
            <person name="Echele G."/>
            <person name="Lee C.C."/>
        </authorList>
    </citation>
    <scope>NUCLEOTIDE SEQUENCE [LARGE SCALE GENOMIC DNA]</scope>
    <source>
        <strain evidence="2 3">CGMCC 1.12672</strain>
    </source>
</reference>
<protein>
    <recommendedName>
        <fullName evidence="4">Polysaccharide biosynthesis protein</fullName>
    </recommendedName>
</protein>
<evidence type="ECO:0008006" key="4">
    <source>
        <dbReference type="Google" id="ProtNLM"/>
    </source>
</evidence>
<evidence type="ECO:0000256" key="1">
    <source>
        <dbReference type="SAM" id="Phobius"/>
    </source>
</evidence>
<sequence>MSQALALRVESAGLVAANLLAATVLPAGFGSTGYNPLFFCAYAVVAGVLLIGMEDVRYLSALLTRADVRSYARVRIALVLIAGTGPYLLSSAAWR</sequence>
<keyword evidence="1" id="KW-0812">Transmembrane</keyword>
<keyword evidence="1" id="KW-1133">Transmembrane helix</keyword>
<feature type="transmembrane region" description="Helical" evidence="1">
    <location>
        <begin position="12"/>
        <end position="30"/>
    </location>
</feature>
<dbReference type="RefSeq" id="WP_097064385.1">
    <property type="nucleotide sequence ID" value="NZ_OBMI01000003.1"/>
</dbReference>
<dbReference type="EMBL" id="OBMI01000003">
    <property type="protein sequence ID" value="SOB87371.1"/>
    <property type="molecule type" value="Genomic_DNA"/>
</dbReference>